<proteinExistence type="predicted"/>
<reference evidence="1 2" key="1">
    <citation type="journal article" date="2018" name="Sci. Rep.">
        <title>Genomic signatures of local adaptation to the degree of environmental predictability in rotifers.</title>
        <authorList>
            <person name="Franch-Gras L."/>
            <person name="Hahn C."/>
            <person name="Garcia-Roger E.M."/>
            <person name="Carmona M.J."/>
            <person name="Serra M."/>
            <person name="Gomez A."/>
        </authorList>
    </citation>
    <scope>NUCLEOTIDE SEQUENCE [LARGE SCALE GENOMIC DNA]</scope>
    <source>
        <strain evidence="1">HYR1</strain>
    </source>
</reference>
<evidence type="ECO:0000313" key="2">
    <source>
        <dbReference type="Proteomes" id="UP000276133"/>
    </source>
</evidence>
<evidence type="ECO:0000313" key="1">
    <source>
        <dbReference type="EMBL" id="RNA13735.1"/>
    </source>
</evidence>
<accession>A0A3M7QRX9</accession>
<dbReference type="Proteomes" id="UP000276133">
    <property type="component" value="Unassembled WGS sequence"/>
</dbReference>
<gene>
    <name evidence="1" type="ORF">BpHYR1_049158</name>
</gene>
<sequence>MLVGQVGKGIDQLGSERRDLEIGVEWGAVGEQRVLVLIVAKEVVVVEVELRLVGERCGRNGTCI</sequence>
<protein>
    <submittedName>
        <fullName evidence="1">Uncharacterized protein</fullName>
    </submittedName>
</protein>
<name>A0A3M7QRX9_BRAPC</name>
<dbReference type="EMBL" id="REGN01005336">
    <property type="protein sequence ID" value="RNA13735.1"/>
    <property type="molecule type" value="Genomic_DNA"/>
</dbReference>
<dbReference type="AlphaFoldDB" id="A0A3M7QRX9"/>
<comment type="caution">
    <text evidence="1">The sequence shown here is derived from an EMBL/GenBank/DDBJ whole genome shotgun (WGS) entry which is preliminary data.</text>
</comment>
<keyword evidence="2" id="KW-1185">Reference proteome</keyword>
<organism evidence="1 2">
    <name type="scientific">Brachionus plicatilis</name>
    <name type="common">Marine rotifer</name>
    <name type="synonym">Brachionus muelleri</name>
    <dbReference type="NCBI Taxonomy" id="10195"/>
    <lineage>
        <taxon>Eukaryota</taxon>
        <taxon>Metazoa</taxon>
        <taxon>Spiralia</taxon>
        <taxon>Gnathifera</taxon>
        <taxon>Rotifera</taxon>
        <taxon>Eurotatoria</taxon>
        <taxon>Monogononta</taxon>
        <taxon>Pseudotrocha</taxon>
        <taxon>Ploima</taxon>
        <taxon>Brachionidae</taxon>
        <taxon>Brachionus</taxon>
    </lineage>
</organism>